<name>A0AAD8IS42_9APIA</name>
<gene>
    <name evidence="1" type="ORF">POM88_018069</name>
</gene>
<proteinExistence type="predicted"/>
<comment type="caution">
    <text evidence="1">The sequence shown here is derived from an EMBL/GenBank/DDBJ whole genome shotgun (WGS) entry which is preliminary data.</text>
</comment>
<dbReference type="AlphaFoldDB" id="A0AAD8IS42"/>
<organism evidence="1 2">
    <name type="scientific">Heracleum sosnowskyi</name>
    <dbReference type="NCBI Taxonomy" id="360622"/>
    <lineage>
        <taxon>Eukaryota</taxon>
        <taxon>Viridiplantae</taxon>
        <taxon>Streptophyta</taxon>
        <taxon>Embryophyta</taxon>
        <taxon>Tracheophyta</taxon>
        <taxon>Spermatophyta</taxon>
        <taxon>Magnoliopsida</taxon>
        <taxon>eudicotyledons</taxon>
        <taxon>Gunneridae</taxon>
        <taxon>Pentapetalae</taxon>
        <taxon>asterids</taxon>
        <taxon>campanulids</taxon>
        <taxon>Apiales</taxon>
        <taxon>Apiaceae</taxon>
        <taxon>Apioideae</taxon>
        <taxon>apioid superclade</taxon>
        <taxon>Tordylieae</taxon>
        <taxon>Tordyliinae</taxon>
        <taxon>Heracleum</taxon>
    </lineage>
</organism>
<reference evidence="1" key="1">
    <citation type="submission" date="2023-02" db="EMBL/GenBank/DDBJ databases">
        <title>Genome of toxic invasive species Heracleum sosnowskyi carries increased number of genes despite the absence of recent whole-genome duplications.</title>
        <authorList>
            <person name="Schelkunov M."/>
            <person name="Shtratnikova V."/>
            <person name="Makarenko M."/>
            <person name="Klepikova A."/>
            <person name="Omelchenko D."/>
            <person name="Novikova G."/>
            <person name="Obukhova E."/>
            <person name="Bogdanov V."/>
            <person name="Penin A."/>
            <person name="Logacheva M."/>
        </authorList>
    </citation>
    <scope>NUCLEOTIDE SEQUENCE</scope>
    <source>
        <strain evidence="1">Hsosn_3</strain>
        <tissue evidence="1">Leaf</tissue>
    </source>
</reference>
<dbReference type="Proteomes" id="UP001237642">
    <property type="component" value="Unassembled WGS sequence"/>
</dbReference>
<protein>
    <submittedName>
        <fullName evidence="1">Uncharacterized protein</fullName>
    </submittedName>
</protein>
<dbReference type="PANTHER" id="PTHR31050:SF3">
    <property type="entry name" value="OS08G0412800 PROTEIN"/>
    <property type="match status" value="1"/>
</dbReference>
<sequence length="211" mass="24192">MYVTRLLSHYEKNREALSVLPEGPNSGYLVIQDEKAETLVGFYTYSEVVFIPVINQPLSCNREGFTCLKEEQVTCPHCKTRTPWNTIEDLSKTPVDQQFQIYHVGTTERGNNIFQAKSITNDGFPPEFLRTSRWCIRTTRPRKHKLAEALGLDSDLRARSTDTNIQISCKSSVAVKVGMWVAVWDEKNVVDKAIWFKGVETKGEEVRCIWE</sequence>
<keyword evidence="2" id="KW-1185">Reference proteome</keyword>
<evidence type="ECO:0000313" key="2">
    <source>
        <dbReference type="Proteomes" id="UP001237642"/>
    </source>
</evidence>
<dbReference type="PANTHER" id="PTHR31050">
    <property type="entry name" value="OS08G0413200 PROTEIN"/>
    <property type="match status" value="1"/>
</dbReference>
<dbReference type="EMBL" id="JAUIZM010000004">
    <property type="protein sequence ID" value="KAK1389891.1"/>
    <property type="molecule type" value="Genomic_DNA"/>
</dbReference>
<accession>A0AAD8IS42</accession>
<evidence type="ECO:0000313" key="1">
    <source>
        <dbReference type="EMBL" id="KAK1389891.1"/>
    </source>
</evidence>
<reference evidence="1" key="2">
    <citation type="submission" date="2023-05" db="EMBL/GenBank/DDBJ databases">
        <authorList>
            <person name="Schelkunov M.I."/>
        </authorList>
    </citation>
    <scope>NUCLEOTIDE SEQUENCE</scope>
    <source>
        <strain evidence="1">Hsosn_3</strain>
        <tissue evidence="1">Leaf</tissue>
    </source>
</reference>